<gene>
    <name evidence="1" type="ORF">S01H4_49385</name>
</gene>
<evidence type="ECO:0000313" key="1">
    <source>
        <dbReference type="EMBL" id="GAG99048.1"/>
    </source>
</evidence>
<accession>X1CSJ8</accession>
<dbReference type="AlphaFoldDB" id="X1CSJ8"/>
<dbReference type="EMBL" id="BART01027931">
    <property type="protein sequence ID" value="GAG99048.1"/>
    <property type="molecule type" value="Genomic_DNA"/>
</dbReference>
<organism evidence="1">
    <name type="scientific">marine sediment metagenome</name>
    <dbReference type="NCBI Taxonomy" id="412755"/>
    <lineage>
        <taxon>unclassified sequences</taxon>
        <taxon>metagenomes</taxon>
        <taxon>ecological metagenomes</taxon>
    </lineage>
</organism>
<sequence length="83" mass="9211">MNETQDKALVSLSKAFAKCKKASLAFQGMDDNLLAFDADEYNRLTEKVSICEQQYVCDDNGYFAGNQGVGVDTHNCYRDSGGW</sequence>
<comment type="caution">
    <text evidence="1">The sequence shown here is derived from an EMBL/GenBank/DDBJ whole genome shotgun (WGS) entry which is preliminary data.</text>
</comment>
<reference evidence="1" key="1">
    <citation type="journal article" date="2014" name="Front. Microbiol.">
        <title>High frequency of phylogenetically diverse reductive dehalogenase-homologous genes in deep subseafloor sedimentary metagenomes.</title>
        <authorList>
            <person name="Kawai M."/>
            <person name="Futagami T."/>
            <person name="Toyoda A."/>
            <person name="Takaki Y."/>
            <person name="Nishi S."/>
            <person name="Hori S."/>
            <person name="Arai W."/>
            <person name="Tsubouchi T."/>
            <person name="Morono Y."/>
            <person name="Uchiyama I."/>
            <person name="Ito T."/>
            <person name="Fujiyama A."/>
            <person name="Inagaki F."/>
            <person name="Takami H."/>
        </authorList>
    </citation>
    <scope>NUCLEOTIDE SEQUENCE</scope>
    <source>
        <strain evidence="1">Expedition CK06-06</strain>
    </source>
</reference>
<name>X1CSJ8_9ZZZZ</name>
<protein>
    <submittedName>
        <fullName evidence="1">Uncharacterized protein</fullName>
    </submittedName>
</protein>
<proteinExistence type="predicted"/>